<keyword evidence="1" id="KW-1133">Transmembrane helix</keyword>
<evidence type="ECO:0000313" key="2">
    <source>
        <dbReference type="EMBL" id="QHC48724.1"/>
    </source>
</evidence>
<keyword evidence="3" id="KW-1185">Reference proteome</keyword>
<feature type="transmembrane region" description="Helical" evidence="1">
    <location>
        <begin position="38"/>
        <end position="58"/>
    </location>
</feature>
<evidence type="ECO:0000256" key="1">
    <source>
        <dbReference type="SAM" id="Phobius"/>
    </source>
</evidence>
<reference evidence="2 3" key="1">
    <citation type="submission" date="2019-01" db="EMBL/GenBank/DDBJ databases">
        <title>Complete genome of a denitifying bacterium Halomons sp. BC-M4-5.</title>
        <authorList>
            <person name="Wang L."/>
            <person name="Shao Z."/>
        </authorList>
    </citation>
    <scope>NUCLEOTIDE SEQUENCE [LARGE SCALE GENOMIC DNA]</scope>
    <source>
        <strain evidence="2 3">BC-M4-5</strain>
    </source>
</reference>
<dbReference type="KEGG" id="htx:EKK97_02655"/>
<keyword evidence="1" id="KW-0472">Membrane</keyword>
<keyword evidence="1" id="KW-0812">Transmembrane</keyword>
<accession>A0A6I6SJV1</accession>
<proteinExistence type="predicted"/>
<sequence length="146" mass="16254">MMLASLSFFLAFLTYRLVEIPAACFFTRRSVSHKQLVKLGGLASLLLALAAFGLMSHANQQKSTGFYRQLDRAAEDVPELRGECHLSTPFQGLPDASNCVNRSDMGAPDLLLWGTPTRTTIPRCWRSYPESCSFLSCRDPSVLVRH</sequence>
<name>A0A6I6SJV1_9GAMM</name>
<dbReference type="RefSeq" id="WP_159548753.1">
    <property type="nucleotide sequence ID" value="NZ_CP035042.1"/>
</dbReference>
<evidence type="ECO:0000313" key="3">
    <source>
        <dbReference type="Proteomes" id="UP000464013"/>
    </source>
</evidence>
<gene>
    <name evidence="2" type="ORF">EKK97_02655</name>
</gene>
<dbReference type="AlphaFoldDB" id="A0A6I6SJV1"/>
<protein>
    <submittedName>
        <fullName evidence="2">Uncharacterized protein</fullName>
    </submittedName>
</protein>
<dbReference type="Proteomes" id="UP000464013">
    <property type="component" value="Chromosome"/>
</dbReference>
<dbReference type="EMBL" id="CP035042">
    <property type="protein sequence ID" value="QHC48724.1"/>
    <property type="molecule type" value="Genomic_DNA"/>
</dbReference>
<organism evidence="2 3">
    <name type="scientific">Billgrantia tianxiuensis</name>
    <dbReference type="NCBI Taxonomy" id="2497861"/>
    <lineage>
        <taxon>Bacteria</taxon>
        <taxon>Pseudomonadati</taxon>
        <taxon>Pseudomonadota</taxon>
        <taxon>Gammaproteobacteria</taxon>
        <taxon>Oceanospirillales</taxon>
        <taxon>Halomonadaceae</taxon>
        <taxon>Billgrantia</taxon>
    </lineage>
</organism>